<organism evidence="4 5">
    <name type="scientific">Tanticharoenia sakaeratensis NBRC 103193</name>
    <dbReference type="NCBI Taxonomy" id="1231623"/>
    <lineage>
        <taxon>Bacteria</taxon>
        <taxon>Pseudomonadati</taxon>
        <taxon>Pseudomonadota</taxon>
        <taxon>Alphaproteobacteria</taxon>
        <taxon>Acetobacterales</taxon>
        <taxon>Acetobacteraceae</taxon>
        <taxon>Tanticharoenia</taxon>
    </lineage>
</organism>
<dbReference type="SUPFAM" id="SSF53448">
    <property type="entry name" value="Nucleotide-diphospho-sugar transferases"/>
    <property type="match status" value="1"/>
</dbReference>
<dbReference type="PANTHER" id="PTHR19136:SF81">
    <property type="entry name" value="MOLYBDENUM COFACTOR GUANYLYLTRANSFERASE"/>
    <property type="match status" value="1"/>
</dbReference>
<sequence length="268" mass="28163">MALAALILAGTRAGADDPMARAYGVRHKALLPVNGRPMLARVVDALRATTGIGRIAVSIETPAPVEALFGEDIAVLPAAAGPSQSIAEGLDALGAPMLITTADHPLLRPEWITAFVARAAMLTPSCDFAIGIATRTVIERDVPGTRRTYITLRDMVFSGCNLFLARTPRAAAVLALWQRIEHARKQPLKMAALLGPGLLARALTRTLTSDALCARITRLTGARPALIPIDNGWAAVDVDKPADLALVTRHLADAAAMSRSADSLSSTS</sequence>
<dbReference type="AlphaFoldDB" id="A0A0D6MK06"/>
<proteinExistence type="predicted"/>
<dbReference type="STRING" id="1231623.Tasa_010_317"/>
<dbReference type="Proteomes" id="UP000032679">
    <property type="component" value="Unassembled WGS sequence"/>
</dbReference>
<dbReference type="RefSeq" id="WP_048847952.1">
    <property type="nucleotide sequence ID" value="NZ_BALE01000010.1"/>
</dbReference>
<dbReference type="Gene3D" id="3.90.550.10">
    <property type="entry name" value="Spore Coat Polysaccharide Biosynthesis Protein SpsA, Chain A"/>
    <property type="match status" value="1"/>
</dbReference>
<evidence type="ECO:0000256" key="1">
    <source>
        <dbReference type="ARBA" id="ARBA00022679"/>
    </source>
</evidence>
<keyword evidence="5" id="KW-1185">Reference proteome</keyword>
<dbReference type="OrthoDB" id="159246at2"/>
<name>A0A0D6MK06_9PROT</name>
<comment type="caution">
    <text evidence="4">The sequence shown here is derived from an EMBL/GenBank/DDBJ whole genome shotgun (WGS) entry which is preliminary data.</text>
</comment>
<dbReference type="PANTHER" id="PTHR19136">
    <property type="entry name" value="MOLYBDENUM COFACTOR GUANYLYLTRANSFERASE"/>
    <property type="match status" value="1"/>
</dbReference>
<dbReference type="Pfam" id="PF12804">
    <property type="entry name" value="NTP_transf_3"/>
    <property type="match status" value="1"/>
</dbReference>
<evidence type="ECO:0000259" key="3">
    <source>
        <dbReference type="Pfam" id="PF12804"/>
    </source>
</evidence>
<dbReference type="GO" id="GO:0016779">
    <property type="term" value="F:nucleotidyltransferase activity"/>
    <property type="evidence" value="ECO:0007669"/>
    <property type="project" value="TreeGrafter"/>
</dbReference>
<feature type="domain" description="MobA-like NTP transferase" evidence="3">
    <location>
        <begin position="6"/>
        <end position="120"/>
    </location>
</feature>
<dbReference type="EMBL" id="BALE01000010">
    <property type="protein sequence ID" value="GAN53770.1"/>
    <property type="molecule type" value="Genomic_DNA"/>
</dbReference>
<dbReference type="InterPro" id="IPR029044">
    <property type="entry name" value="Nucleotide-diphossugar_trans"/>
</dbReference>
<evidence type="ECO:0000313" key="5">
    <source>
        <dbReference type="Proteomes" id="UP000032679"/>
    </source>
</evidence>
<dbReference type="InterPro" id="IPR025877">
    <property type="entry name" value="MobA-like_NTP_Trfase"/>
</dbReference>
<accession>A0A0D6MK06</accession>
<evidence type="ECO:0000313" key="4">
    <source>
        <dbReference type="EMBL" id="GAN53770.1"/>
    </source>
</evidence>
<reference evidence="4 5" key="1">
    <citation type="submission" date="2012-10" db="EMBL/GenBank/DDBJ databases">
        <title>Genome sequencing of Tanticharoenia sakaeratensis NBRC 103193.</title>
        <authorList>
            <person name="Azuma Y."/>
            <person name="Hadano H."/>
            <person name="Hirakawa H."/>
            <person name="Matsushita K."/>
        </authorList>
    </citation>
    <scope>NUCLEOTIDE SEQUENCE [LARGE SCALE GENOMIC DNA]</scope>
    <source>
        <strain evidence="4 5">NBRC 103193</strain>
    </source>
</reference>
<gene>
    <name evidence="4" type="ORF">Tasa_010_317</name>
</gene>
<protein>
    <recommendedName>
        <fullName evidence="3">MobA-like NTP transferase domain-containing protein</fullName>
    </recommendedName>
</protein>
<keyword evidence="2" id="KW-0460">Magnesium</keyword>
<keyword evidence="1" id="KW-0808">Transferase</keyword>
<evidence type="ECO:0000256" key="2">
    <source>
        <dbReference type="ARBA" id="ARBA00022842"/>
    </source>
</evidence>